<feature type="domain" description="Archaeal Type IV pilin N-terminal" evidence="2">
    <location>
        <begin position="11"/>
        <end position="86"/>
    </location>
</feature>
<protein>
    <submittedName>
        <fullName evidence="5">Flagellin N-terminal-like domain-containing protein</fullName>
    </submittedName>
    <submittedName>
        <fullName evidence="3">Type IV pilin</fullName>
    </submittedName>
</protein>
<dbReference type="STRING" id="2177.BHR79_06665"/>
<evidence type="ECO:0000313" key="5">
    <source>
        <dbReference type="EMBL" id="SDW55335.1"/>
    </source>
</evidence>
<accession>A0A1L3Q2V4</accession>
<keyword evidence="1" id="KW-0472">Membrane</keyword>
<gene>
    <name evidence="3" type="ORF">BHR79_06665</name>
    <name evidence="4" type="ORF">EFE40_03580</name>
    <name evidence="5" type="ORF">SAMN04515625_1177</name>
</gene>
<feature type="transmembrane region" description="Helical" evidence="1">
    <location>
        <begin position="12"/>
        <end position="40"/>
    </location>
</feature>
<keyword evidence="5" id="KW-0966">Cell projection</keyword>
<keyword evidence="1" id="KW-1133">Transmembrane helix</keyword>
<reference evidence="4 8" key="3">
    <citation type="submission" date="2018-10" db="EMBL/GenBank/DDBJ databases">
        <title>Cultivation of a novel Methanohalophilus strain from Kebrit Deep of the Red Sea and a genomic comparison of members of the genus Methanohalophilus.</title>
        <authorList>
            <person name="Guan Y."/>
            <person name="Ngugi D.K."/>
            <person name="Stingl U."/>
        </authorList>
    </citation>
    <scope>NUCLEOTIDE SEQUENCE [LARGE SCALE GENOMIC DNA]</scope>
    <source>
        <strain evidence="4 8">DSM 3094</strain>
    </source>
</reference>
<keyword evidence="5" id="KW-0282">Flagellum</keyword>
<evidence type="ECO:0000259" key="2">
    <source>
        <dbReference type="Pfam" id="PF07790"/>
    </source>
</evidence>
<dbReference type="EMBL" id="RJJG01000003">
    <property type="protein sequence ID" value="RNI09743.1"/>
    <property type="molecule type" value="Genomic_DNA"/>
</dbReference>
<sequence>MRIPEMFKKDDAVSPVIGVILMVAITVILAAVIAAFVFGLGSPETAPQASVKGSSVDMNDQNAIKIEHQGGEVITLTDANTKVTLNGGTVNLSKLTTTDLEAFEAGETLYIYNETDSILYLGTSTDAATANSSAVSTGETGEVKFIDVGSQQLIGDFDVRF</sequence>
<evidence type="ECO:0000313" key="6">
    <source>
        <dbReference type="Proteomes" id="UP000186879"/>
    </source>
</evidence>
<dbReference type="EMBL" id="FNMU01000003">
    <property type="protein sequence ID" value="SDW55335.1"/>
    <property type="molecule type" value="Genomic_DNA"/>
</dbReference>
<keyword evidence="6" id="KW-1185">Reference proteome</keyword>
<organism evidence="3 6">
    <name type="scientific">Methanohalophilus halophilus</name>
    <dbReference type="NCBI Taxonomy" id="2177"/>
    <lineage>
        <taxon>Archaea</taxon>
        <taxon>Methanobacteriati</taxon>
        <taxon>Methanobacteriota</taxon>
        <taxon>Stenosarchaea group</taxon>
        <taxon>Methanomicrobia</taxon>
        <taxon>Methanosarcinales</taxon>
        <taxon>Methanosarcinaceae</taxon>
        <taxon>Methanohalophilus</taxon>
    </lineage>
</organism>
<evidence type="ECO:0000313" key="8">
    <source>
        <dbReference type="Proteomes" id="UP000267921"/>
    </source>
</evidence>
<reference evidence="5 7" key="2">
    <citation type="submission" date="2016-10" db="EMBL/GenBank/DDBJ databases">
        <authorList>
            <person name="de Groot N.N."/>
        </authorList>
    </citation>
    <scope>NUCLEOTIDE SEQUENCE [LARGE SCALE GENOMIC DNA]</scope>
    <source>
        <strain evidence="5 7">Z-7982</strain>
    </source>
</reference>
<dbReference type="InterPro" id="IPR012859">
    <property type="entry name" value="Pilin_N_archaeal"/>
</dbReference>
<dbReference type="Proteomes" id="UP000267921">
    <property type="component" value="Unassembled WGS sequence"/>
</dbReference>
<dbReference type="NCBIfam" id="TIGR02537">
    <property type="entry name" value="arch_flag_Nterm"/>
    <property type="match status" value="1"/>
</dbReference>
<dbReference type="AlphaFoldDB" id="A0A1L3Q2V4"/>
<evidence type="ECO:0000313" key="7">
    <source>
        <dbReference type="Proteomes" id="UP000198669"/>
    </source>
</evidence>
<dbReference type="EMBL" id="CP017921">
    <property type="protein sequence ID" value="APH39198.1"/>
    <property type="molecule type" value="Genomic_DNA"/>
</dbReference>
<evidence type="ECO:0000313" key="3">
    <source>
        <dbReference type="EMBL" id="APH39198.1"/>
    </source>
</evidence>
<evidence type="ECO:0000313" key="4">
    <source>
        <dbReference type="EMBL" id="RNI09743.1"/>
    </source>
</evidence>
<evidence type="ECO:0000256" key="1">
    <source>
        <dbReference type="SAM" id="Phobius"/>
    </source>
</evidence>
<dbReference type="OrthoDB" id="118020at2157"/>
<dbReference type="GeneID" id="30583434"/>
<keyword evidence="5" id="KW-0969">Cilium</keyword>
<dbReference type="Proteomes" id="UP000198669">
    <property type="component" value="Unassembled WGS sequence"/>
</dbReference>
<dbReference type="Pfam" id="PF07790">
    <property type="entry name" value="Pilin_N"/>
    <property type="match status" value="1"/>
</dbReference>
<keyword evidence="1" id="KW-0812">Transmembrane</keyword>
<dbReference type="Proteomes" id="UP000186879">
    <property type="component" value="Chromosome"/>
</dbReference>
<dbReference type="KEGG" id="mhaz:BHR79_06665"/>
<name>A0A1L3Q2V4_9EURY</name>
<dbReference type="InterPro" id="IPR013373">
    <property type="entry name" value="Flagellin/pilin_N_arc"/>
</dbReference>
<dbReference type="PANTHER" id="PTHR38138:SF1">
    <property type="entry name" value="ARCHAEAL TYPE IV PILIN N-TERMINAL DOMAIN-CONTAINING PROTEIN"/>
    <property type="match status" value="1"/>
</dbReference>
<dbReference type="PANTHER" id="PTHR38138">
    <property type="entry name" value="VNG6441H"/>
    <property type="match status" value="1"/>
</dbReference>
<reference evidence="3 6" key="1">
    <citation type="submission" date="2016-10" db="EMBL/GenBank/DDBJ databases">
        <title>Methanohalophilus halophilus.</title>
        <authorList>
            <person name="L'haridon S."/>
        </authorList>
    </citation>
    <scope>NUCLEOTIDE SEQUENCE [LARGE SCALE GENOMIC DNA]</scope>
    <source>
        <strain evidence="3 6">Z-7982</strain>
    </source>
</reference>
<dbReference type="RefSeq" id="WP_072561633.1">
    <property type="nucleotide sequence ID" value="NZ_CP017921.1"/>
</dbReference>
<proteinExistence type="predicted"/>